<dbReference type="PROSITE" id="PS51897">
    <property type="entry name" value="ANNEXIN_2"/>
    <property type="match status" value="4"/>
</dbReference>
<dbReference type="GO" id="GO:0005886">
    <property type="term" value="C:plasma membrane"/>
    <property type="evidence" value="ECO:0007669"/>
    <property type="project" value="TreeGrafter"/>
</dbReference>
<feature type="compositionally biased region" description="Basic and acidic residues" evidence="12">
    <location>
        <begin position="477"/>
        <end position="490"/>
    </location>
</feature>
<dbReference type="InterPro" id="IPR001464">
    <property type="entry name" value="Annexin"/>
</dbReference>
<dbReference type="FunFam" id="1.10.220.10:FF:000002">
    <property type="entry name" value="Annexin"/>
    <property type="match status" value="1"/>
</dbReference>
<dbReference type="PRINTS" id="PR00196">
    <property type="entry name" value="ANNEXIN"/>
</dbReference>
<dbReference type="Proteomes" id="UP000663877">
    <property type="component" value="Unassembled WGS sequence"/>
</dbReference>
<dbReference type="Proteomes" id="UP000663832">
    <property type="component" value="Unassembled WGS sequence"/>
</dbReference>
<gene>
    <name evidence="13" type="ORF">BJG266_LOCUS14615</name>
    <name evidence="14" type="ORF">QVE165_LOCUS20112</name>
</gene>
<dbReference type="GO" id="GO:0005544">
    <property type="term" value="F:calcium-dependent phospholipid binding"/>
    <property type="evidence" value="ECO:0007669"/>
    <property type="project" value="UniProtKB-KW"/>
</dbReference>
<evidence type="ECO:0000256" key="8">
    <source>
        <dbReference type="ARBA" id="ARBA00059330"/>
    </source>
</evidence>
<evidence type="ECO:0000313" key="16">
    <source>
        <dbReference type="Proteomes" id="UP000663877"/>
    </source>
</evidence>
<evidence type="ECO:0000256" key="6">
    <source>
        <dbReference type="ARBA" id="ARBA00023216"/>
    </source>
</evidence>
<comment type="subcellular location">
    <subcellularLocation>
        <location evidence="1">Host cell</location>
    </subcellularLocation>
    <subcellularLocation>
        <location evidence="2">Secreted</location>
        <location evidence="2">Extracellular exosome</location>
    </subcellularLocation>
    <subcellularLocation>
        <location evidence="9">Tegument</location>
    </subcellularLocation>
</comment>
<evidence type="ECO:0000313" key="15">
    <source>
        <dbReference type="Proteomes" id="UP000663832"/>
    </source>
</evidence>
<dbReference type="EMBL" id="CAJNOM010000125">
    <property type="protein sequence ID" value="CAF1097544.1"/>
    <property type="molecule type" value="Genomic_DNA"/>
</dbReference>
<evidence type="ECO:0000256" key="9">
    <source>
        <dbReference type="ARBA" id="ARBA00060393"/>
    </source>
</evidence>
<keyword evidence="11" id="KW-0175">Coiled coil</keyword>
<evidence type="ECO:0000256" key="11">
    <source>
        <dbReference type="SAM" id="Coils"/>
    </source>
</evidence>
<dbReference type="AlphaFoldDB" id="A0A814F7X0"/>
<feature type="compositionally biased region" description="Basic and acidic residues" evidence="12">
    <location>
        <begin position="854"/>
        <end position="869"/>
    </location>
</feature>
<evidence type="ECO:0000256" key="1">
    <source>
        <dbReference type="ARBA" id="ARBA00004340"/>
    </source>
</evidence>
<dbReference type="GO" id="GO:0005737">
    <property type="term" value="C:cytoplasm"/>
    <property type="evidence" value="ECO:0007669"/>
    <property type="project" value="TreeGrafter"/>
</dbReference>
<evidence type="ECO:0000313" key="13">
    <source>
        <dbReference type="EMBL" id="CAF0976262.1"/>
    </source>
</evidence>
<dbReference type="SMART" id="SM00335">
    <property type="entry name" value="ANX"/>
    <property type="match status" value="4"/>
</dbReference>
<dbReference type="GO" id="GO:0043657">
    <property type="term" value="C:host cell"/>
    <property type="evidence" value="ECO:0007669"/>
    <property type="project" value="UniProtKB-SubCell"/>
</dbReference>
<dbReference type="GO" id="GO:0001786">
    <property type="term" value="F:phosphatidylserine binding"/>
    <property type="evidence" value="ECO:0007669"/>
    <property type="project" value="TreeGrafter"/>
</dbReference>
<sequence>MKTPTNNYGIEGLERPTTAESHQPSTIIKYMGHRTIGVNVPNSYQGSLRNFVLQQNGSTYNKSAPTSTNHGFASLVHSTSFSTLTPLHSIDGDRAIDEQRELSRITDTLTESILQCCSFQAHNCALELQIEWLENNTNKNTSTIDKMFRQEIQTANHLIEDALRSKPDLEKKLKDIHQTTLANDGQYQQLLSKRNTTNKELFEYHRKMAQIRAESEFLRCRLQQFNDEIQFYTVKNDSLNIRQVKLRYELDEELFAKHVLQMEFDVLQSEKITQEDVHLAAVDEIRGSIDTTQIATVQPSNYYREQLGHQVRRFRSEYEKKIETYRDELHRKLELELHRYKTLTIRPVPVVTREHEEKLDQFNREKKITDQQISSTRGSIKEIGSQIEILEQRINDGNVELRSTSNAERHLAMLEQIIHEREKQFNDALRIRGEFKQRIEKYREEIHRYQTKLTHDTYDTKELQEISKRKSILRSSSAHDVRGNSYHEESSSSLNTTQRNSLLLSMNQNITNRIDERSSTVGTLIQSTNFNVEQDEAAIIRILCNRSVSQRLQIRDIYKNRFNKNLGDIIETDVNGDSKRILKLLLLSPIERDCYELRRILKGQNTAENILIEIFLTNSNKQIKTIINYYFQLFNNTLEQDIRNDRESPSKQIFLSLLQANRPEDNRIDEGQVLNDARNLFDSRSKWQTDGSTFIQLLCNRNNAHLKQTFAAYQQFNRFDIEQSIRNDTNADLSRTLMAIVRIIRNQARFFAYELRKSLKGSSTNEHNLSRIIVSRCEIDLVSIKSEYEKITPRTLFDHIQTDTKGNYKRALLELLRQRIEPANKELLEPIFNNRPTVKWQEPVQKQSFGRSKSTRDISDIKQFDRDNQGKMSTILRLPTKSQYVERRTVDKYPNTTDNQNEY</sequence>
<name>A0A814F7X0_9BILA</name>
<feature type="coiled-coil region" evidence="11">
    <location>
        <begin position="315"/>
        <end position="372"/>
    </location>
</feature>
<evidence type="ECO:0000256" key="5">
    <source>
        <dbReference type="ARBA" id="ARBA00022837"/>
    </source>
</evidence>
<dbReference type="GO" id="GO:0005634">
    <property type="term" value="C:nucleus"/>
    <property type="evidence" value="ECO:0007669"/>
    <property type="project" value="TreeGrafter"/>
</dbReference>
<feature type="region of interest" description="Disordered" evidence="12">
    <location>
        <begin position="844"/>
        <end position="875"/>
    </location>
</feature>
<evidence type="ECO:0000256" key="7">
    <source>
        <dbReference type="ARBA" id="ARBA00023302"/>
    </source>
</evidence>
<keyword evidence="6" id="KW-0041">Annexin</keyword>
<dbReference type="FunFam" id="1.10.220.10:FF:000001">
    <property type="entry name" value="Annexin"/>
    <property type="match status" value="1"/>
</dbReference>
<evidence type="ECO:0000256" key="12">
    <source>
        <dbReference type="SAM" id="MobiDB-lite"/>
    </source>
</evidence>
<keyword evidence="15" id="KW-1185">Reference proteome</keyword>
<dbReference type="EMBL" id="CAJNOI010000062">
    <property type="protein sequence ID" value="CAF0976262.1"/>
    <property type="molecule type" value="Genomic_DNA"/>
</dbReference>
<comment type="similarity">
    <text evidence="3">Belongs to the annexin family.</text>
</comment>
<protein>
    <recommendedName>
        <fullName evidence="10">Annexin</fullName>
    </recommendedName>
</protein>
<dbReference type="InterPro" id="IPR018502">
    <property type="entry name" value="Annexin_repeat"/>
</dbReference>
<keyword evidence="4" id="KW-0677">Repeat</keyword>
<feature type="region of interest" description="Disordered" evidence="12">
    <location>
        <begin position="474"/>
        <end position="494"/>
    </location>
</feature>
<dbReference type="Pfam" id="PF00191">
    <property type="entry name" value="Annexin"/>
    <property type="match status" value="4"/>
</dbReference>
<keyword evidence="5" id="KW-0106">Calcium</keyword>
<proteinExistence type="inferred from homology"/>
<reference evidence="13" key="1">
    <citation type="submission" date="2021-02" db="EMBL/GenBank/DDBJ databases">
        <authorList>
            <person name="Nowell W R."/>
        </authorList>
    </citation>
    <scope>NUCLEOTIDE SEQUENCE</scope>
</reference>
<dbReference type="OrthoDB" id="37886at2759"/>
<keyword evidence="7" id="KW-0111">Calcium/phospholipid-binding</keyword>
<evidence type="ECO:0000256" key="3">
    <source>
        <dbReference type="ARBA" id="ARBA00007831"/>
    </source>
</evidence>
<dbReference type="PANTHER" id="PTHR10502">
    <property type="entry name" value="ANNEXIN"/>
    <property type="match status" value="1"/>
</dbReference>
<comment type="caution">
    <text evidence="13">The sequence shown here is derived from an EMBL/GenBank/DDBJ whole genome shotgun (WGS) entry which is preliminary data.</text>
</comment>
<dbReference type="PANTHER" id="PTHR10502:SF177">
    <property type="entry name" value="ANNEXIN B10"/>
    <property type="match status" value="1"/>
</dbReference>
<dbReference type="GO" id="GO:0005509">
    <property type="term" value="F:calcium ion binding"/>
    <property type="evidence" value="ECO:0007669"/>
    <property type="project" value="InterPro"/>
</dbReference>
<evidence type="ECO:0000313" key="14">
    <source>
        <dbReference type="EMBL" id="CAF1097544.1"/>
    </source>
</evidence>
<dbReference type="SUPFAM" id="SSF47874">
    <property type="entry name" value="Annexin"/>
    <property type="match status" value="1"/>
</dbReference>
<dbReference type="InterPro" id="IPR037104">
    <property type="entry name" value="Annexin_sf"/>
</dbReference>
<evidence type="ECO:0000256" key="2">
    <source>
        <dbReference type="ARBA" id="ARBA00004550"/>
    </source>
</evidence>
<dbReference type="GO" id="GO:0005576">
    <property type="term" value="C:extracellular region"/>
    <property type="evidence" value="ECO:0007669"/>
    <property type="project" value="UniProtKB-SubCell"/>
</dbReference>
<evidence type="ECO:0000256" key="4">
    <source>
        <dbReference type="ARBA" id="ARBA00022737"/>
    </source>
</evidence>
<evidence type="ECO:0000256" key="10">
    <source>
        <dbReference type="ARBA" id="ARBA00077076"/>
    </source>
</evidence>
<organism evidence="13 16">
    <name type="scientific">Adineta steineri</name>
    <dbReference type="NCBI Taxonomy" id="433720"/>
    <lineage>
        <taxon>Eukaryota</taxon>
        <taxon>Metazoa</taxon>
        <taxon>Spiralia</taxon>
        <taxon>Gnathifera</taxon>
        <taxon>Rotifera</taxon>
        <taxon>Eurotatoria</taxon>
        <taxon>Bdelloidea</taxon>
        <taxon>Adinetida</taxon>
        <taxon>Adinetidae</taxon>
        <taxon>Adineta</taxon>
    </lineage>
</organism>
<dbReference type="Gene3D" id="1.10.220.10">
    <property type="entry name" value="Annexin"/>
    <property type="match status" value="4"/>
</dbReference>
<dbReference type="GO" id="GO:0012506">
    <property type="term" value="C:vesicle membrane"/>
    <property type="evidence" value="ECO:0007669"/>
    <property type="project" value="TreeGrafter"/>
</dbReference>
<accession>A0A814F7X0</accession>
<comment type="function">
    <text evidence="8">Involved in reproduction of the worm. Involved in host-parasite interaction. Delivered into the host cell by means of parasite exosomes. Binds to acidic phospholipid membranes in a calcium-dependent manner in vitro. Causes aggregation of liposomes in the presence of calcium, but not in its absence. Likely to promote membrane fusion. May provide structural integrity within the tegument.</text>
</comment>